<dbReference type="InterPro" id="IPR004001">
    <property type="entry name" value="Actin_CS"/>
</dbReference>
<feature type="compositionally biased region" description="Polar residues" evidence="12">
    <location>
        <begin position="307"/>
        <end position="319"/>
    </location>
</feature>
<keyword evidence="15" id="KW-1185">Reference proteome</keyword>
<organism evidence="14 15">
    <name type="scientific">Lolium multiflorum</name>
    <name type="common">Italian ryegrass</name>
    <name type="synonym">Lolium perenne subsp. multiflorum</name>
    <dbReference type="NCBI Taxonomy" id="4521"/>
    <lineage>
        <taxon>Eukaryota</taxon>
        <taxon>Viridiplantae</taxon>
        <taxon>Streptophyta</taxon>
        <taxon>Embryophyta</taxon>
        <taxon>Tracheophyta</taxon>
        <taxon>Spermatophyta</taxon>
        <taxon>Magnoliopsida</taxon>
        <taxon>Liliopsida</taxon>
        <taxon>Poales</taxon>
        <taxon>Poaceae</taxon>
        <taxon>BOP clade</taxon>
        <taxon>Pooideae</taxon>
        <taxon>Poodae</taxon>
        <taxon>Poeae</taxon>
        <taxon>Poeae Chloroplast Group 2 (Poeae type)</taxon>
        <taxon>Loliodinae</taxon>
        <taxon>Loliinae</taxon>
        <taxon>Lolium</taxon>
    </lineage>
</organism>
<sequence>MESNAQYIEDEPIYMSYDKLKSITANFKEKLGQGGFGTVYKGKCDDQSMVAVKVLLDRPQEHQAENREELMNLVKLRHRNIIRLVGYCWEKRIKYNHLTGRSELVPYEAICFEYAPEGNLRRYTFDDARLDWHTVYNIIKGTCEGLHYLHHHPSGFIAHLDIKPENILLDHKMVAKIADFGISRLFSDPKTKVLLIPSSEDYRPPECKKRGQVSNTYDIFSLGVTIIEIMAGTETYRVIDDYKIEEFIELVLEKWKNISIEYHEQVKVCTEIAFKCVDEDRNKRPEIATIIDELNKVEKIVPPIPFSGSSRNLQDSSTRTSHEGKSSLHSRRKEPPEHSQAILREIAERDTLVIDNGCATVKAGYAGDEEPRAVFPSVVGYPRMASREKKNAYVGDDAQTRRAILDLNYPMEHGIVTNWDDMEMIWHNTFYNELRVAPEDHNVLLTAPALNIRESREMMSKIIFETFNVPAMYVATREVLSLHGAGRTTGIVLSSGDYVSNAVPVYEGHVIHEAIVQLKFAGRDLTNNLLKNLADKGYSFTTTAERKIIRGMKEKLAYIALDYLQEMEKSRTSPSSVEKSYELPDGQAITISAERFMCPETLFDPSVLGMDSSYGIHNMTNDSIMKCDPDIRKDMYNNIVLRGGTTMLPGFVDRLRKEITAFVRPATWVRVVAPPNRNYSAWMGGSIIASLNTFQQMWISKSEYDEYGASIVHKKCT</sequence>
<comment type="function">
    <text evidence="1">Essential component of cell cytoskeleton; plays an important role in cytoplasmic streaming, cell shape determination, cell division, organelle movement and extension growth.</text>
</comment>
<feature type="region of interest" description="Disordered" evidence="12">
    <location>
        <begin position="305"/>
        <end position="338"/>
    </location>
</feature>
<dbReference type="Gene3D" id="3.30.200.20">
    <property type="entry name" value="Phosphorylase Kinase, domain 1"/>
    <property type="match status" value="1"/>
</dbReference>
<dbReference type="GO" id="GO:0005524">
    <property type="term" value="F:ATP binding"/>
    <property type="evidence" value="ECO:0007669"/>
    <property type="project" value="UniProtKB-UniRule"/>
</dbReference>
<dbReference type="InterPro" id="IPR017441">
    <property type="entry name" value="Protein_kinase_ATP_BS"/>
</dbReference>
<dbReference type="InterPro" id="IPR000719">
    <property type="entry name" value="Prot_kinase_dom"/>
</dbReference>
<dbReference type="FunFam" id="3.30.420.40:FF:000058">
    <property type="entry name" value="Putative actin-related protein 5"/>
    <property type="match status" value="1"/>
</dbReference>
<proteinExistence type="inferred from homology"/>
<dbReference type="SUPFAM" id="SSF56112">
    <property type="entry name" value="Protein kinase-like (PK-like)"/>
    <property type="match status" value="1"/>
</dbReference>
<evidence type="ECO:0000256" key="11">
    <source>
        <dbReference type="RuleBase" id="RU000487"/>
    </source>
</evidence>
<dbReference type="PROSITE" id="PS00432">
    <property type="entry name" value="ACTINS_2"/>
    <property type="match status" value="1"/>
</dbReference>
<keyword evidence="4" id="KW-0963">Cytoplasm</keyword>
<evidence type="ECO:0000256" key="2">
    <source>
        <dbReference type="ARBA" id="ARBA00004245"/>
    </source>
</evidence>
<keyword evidence="6 10" id="KW-0547">Nucleotide-binding</keyword>
<evidence type="ECO:0000313" key="14">
    <source>
        <dbReference type="EMBL" id="KAK1628938.1"/>
    </source>
</evidence>
<keyword evidence="9" id="KW-0206">Cytoskeleton</keyword>
<dbReference type="PANTHER" id="PTHR11937">
    <property type="entry name" value="ACTIN"/>
    <property type="match status" value="1"/>
</dbReference>
<dbReference type="FunFam" id="3.30.420.40:FF:000148">
    <property type="entry name" value="Actin, alpha skeletal muscle"/>
    <property type="match status" value="1"/>
</dbReference>
<evidence type="ECO:0000256" key="6">
    <source>
        <dbReference type="ARBA" id="ARBA00022741"/>
    </source>
</evidence>
<dbReference type="GO" id="GO:0005856">
    <property type="term" value="C:cytoskeleton"/>
    <property type="evidence" value="ECO:0007669"/>
    <property type="project" value="UniProtKB-SubCell"/>
</dbReference>
<keyword evidence="8 10" id="KW-0067">ATP-binding</keyword>
<dbReference type="InterPro" id="IPR043129">
    <property type="entry name" value="ATPase_NBD"/>
</dbReference>
<gene>
    <name evidence="14" type="ORF">QYE76_003253</name>
</gene>
<evidence type="ECO:0000256" key="5">
    <source>
        <dbReference type="ARBA" id="ARBA00022679"/>
    </source>
</evidence>
<comment type="subcellular location">
    <subcellularLocation>
        <location evidence="2">Cytoplasm</location>
        <location evidence="2">Cytoskeleton</location>
    </subcellularLocation>
</comment>
<evidence type="ECO:0000256" key="12">
    <source>
        <dbReference type="SAM" id="MobiDB-lite"/>
    </source>
</evidence>
<evidence type="ECO:0000256" key="9">
    <source>
        <dbReference type="ARBA" id="ARBA00023212"/>
    </source>
</evidence>
<evidence type="ECO:0000256" key="3">
    <source>
        <dbReference type="ARBA" id="ARBA00006752"/>
    </source>
</evidence>
<evidence type="ECO:0000313" key="15">
    <source>
        <dbReference type="Proteomes" id="UP001231189"/>
    </source>
</evidence>
<dbReference type="PRINTS" id="PR00190">
    <property type="entry name" value="ACTIN"/>
</dbReference>
<dbReference type="Gene3D" id="3.90.640.10">
    <property type="entry name" value="Actin, Chain A, domain 4"/>
    <property type="match status" value="1"/>
</dbReference>
<dbReference type="PROSITE" id="PS00108">
    <property type="entry name" value="PROTEIN_KINASE_ST"/>
    <property type="match status" value="1"/>
</dbReference>
<comment type="similarity">
    <text evidence="3 11">Belongs to the actin family.</text>
</comment>
<dbReference type="Gene3D" id="3.30.420.40">
    <property type="match status" value="2"/>
</dbReference>
<evidence type="ECO:0000256" key="4">
    <source>
        <dbReference type="ARBA" id="ARBA00022490"/>
    </source>
</evidence>
<evidence type="ECO:0000256" key="7">
    <source>
        <dbReference type="ARBA" id="ARBA00022777"/>
    </source>
</evidence>
<evidence type="ECO:0000259" key="13">
    <source>
        <dbReference type="PROSITE" id="PS50011"/>
    </source>
</evidence>
<protein>
    <recommendedName>
        <fullName evidence="13">Protein kinase domain-containing protein</fullName>
    </recommendedName>
</protein>
<keyword evidence="5" id="KW-0808">Transferase</keyword>
<name>A0AAD8W141_LOLMU</name>
<feature type="binding site" evidence="10">
    <location>
        <position position="53"/>
    </location>
    <ligand>
        <name>ATP</name>
        <dbReference type="ChEBI" id="CHEBI:30616"/>
    </ligand>
</feature>
<feature type="domain" description="Protein kinase" evidence="13">
    <location>
        <begin position="25"/>
        <end position="301"/>
    </location>
</feature>
<dbReference type="EMBL" id="JAUUTY010000005">
    <property type="protein sequence ID" value="KAK1628938.1"/>
    <property type="molecule type" value="Genomic_DNA"/>
</dbReference>
<dbReference type="GO" id="GO:0004672">
    <property type="term" value="F:protein kinase activity"/>
    <property type="evidence" value="ECO:0007669"/>
    <property type="project" value="InterPro"/>
</dbReference>
<dbReference type="InterPro" id="IPR008271">
    <property type="entry name" value="Ser/Thr_kinase_AS"/>
</dbReference>
<comment type="caution">
    <text evidence="14">The sequence shown here is derived from an EMBL/GenBank/DDBJ whole genome shotgun (WGS) entry which is preliminary data.</text>
</comment>
<dbReference type="SMART" id="SM00268">
    <property type="entry name" value="ACTIN"/>
    <property type="match status" value="1"/>
</dbReference>
<accession>A0AAD8W141</accession>
<dbReference type="InterPro" id="IPR011009">
    <property type="entry name" value="Kinase-like_dom_sf"/>
</dbReference>
<evidence type="ECO:0000256" key="10">
    <source>
        <dbReference type="PROSITE-ProRule" id="PRU10141"/>
    </source>
</evidence>
<dbReference type="FunFam" id="3.90.640.10:FF:000047">
    <property type="entry name" value="Actin, alpha skeletal muscle"/>
    <property type="match status" value="1"/>
</dbReference>
<evidence type="ECO:0000256" key="1">
    <source>
        <dbReference type="ARBA" id="ARBA00003589"/>
    </source>
</evidence>
<dbReference type="SUPFAM" id="SSF53067">
    <property type="entry name" value="Actin-like ATPase domain"/>
    <property type="match status" value="2"/>
</dbReference>
<dbReference type="SMART" id="SM00220">
    <property type="entry name" value="S_TKc"/>
    <property type="match status" value="1"/>
</dbReference>
<dbReference type="InterPro" id="IPR004000">
    <property type="entry name" value="Actin"/>
</dbReference>
<dbReference type="PROSITE" id="PS50011">
    <property type="entry name" value="PROTEIN_KINASE_DOM"/>
    <property type="match status" value="1"/>
</dbReference>
<evidence type="ECO:0000256" key="8">
    <source>
        <dbReference type="ARBA" id="ARBA00022840"/>
    </source>
</evidence>
<dbReference type="Pfam" id="PF00069">
    <property type="entry name" value="Pkinase"/>
    <property type="match status" value="1"/>
</dbReference>
<dbReference type="AlphaFoldDB" id="A0AAD8W141"/>
<dbReference type="Proteomes" id="UP001231189">
    <property type="component" value="Unassembled WGS sequence"/>
</dbReference>
<dbReference type="Pfam" id="PF00022">
    <property type="entry name" value="Actin"/>
    <property type="match status" value="1"/>
</dbReference>
<dbReference type="PROSITE" id="PS00107">
    <property type="entry name" value="PROTEIN_KINASE_ATP"/>
    <property type="match status" value="1"/>
</dbReference>
<reference evidence="14" key="1">
    <citation type="submission" date="2023-07" db="EMBL/GenBank/DDBJ databases">
        <title>A chromosome-level genome assembly of Lolium multiflorum.</title>
        <authorList>
            <person name="Chen Y."/>
            <person name="Copetti D."/>
            <person name="Kolliker R."/>
            <person name="Studer B."/>
        </authorList>
    </citation>
    <scope>NUCLEOTIDE SEQUENCE</scope>
    <source>
        <strain evidence="14">02402/16</strain>
        <tissue evidence="14">Leaf</tissue>
    </source>
</reference>
<keyword evidence="7" id="KW-0418">Kinase</keyword>
<dbReference type="Gene3D" id="1.10.510.10">
    <property type="entry name" value="Transferase(Phosphotransferase) domain 1"/>
    <property type="match status" value="1"/>
</dbReference>